<dbReference type="Pfam" id="PF00646">
    <property type="entry name" value="F-box"/>
    <property type="match status" value="1"/>
</dbReference>
<dbReference type="PANTHER" id="PTHR19959:SF119">
    <property type="entry name" value="FUNGAL LIPASE-LIKE DOMAIN-CONTAINING PROTEIN"/>
    <property type="match status" value="1"/>
</dbReference>
<dbReference type="Proteomes" id="UP001148786">
    <property type="component" value="Unassembled WGS sequence"/>
</dbReference>
<evidence type="ECO:0000259" key="1">
    <source>
        <dbReference type="PROSITE" id="PS50181"/>
    </source>
</evidence>
<dbReference type="SMART" id="SM00028">
    <property type="entry name" value="TPR"/>
    <property type="match status" value="5"/>
</dbReference>
<dbReference type="OrthoDB" id="2978551at2759"/>
<evidence type="ECO:0000313" key="2">
    <source>
        <dbReference type="EMBL" id="KAJ3513617.1"/>
    </source>
</evidence>
<dbReference type="PANTHER" id="PTHR19959">
    <property type="entry name" value="KINESIN LIGHT CHAIN"/>
    <property type="match status" value="1"/>
</dbReference>
<protein>
    <recommendedName>
        <fullName evidence="1">F-box domain-containing protein</fullName>
    </recommendedName>
</protein>
<dbReference type="InterPro" id="IPR001810">
    <property type="entry name" value="F-box_dom"/>
</dbReference>
<dbReference type="PROSITE" id="PS50181">
    <property type="entry name" value="FBOX"/>
    <property type="match status" value="1"/>
</dbReference>
<comment type="caution">
    <text evidence="2">The sequence shown here is derived from an EMBL/GenBank/DDBJ whole genome shotgun (WGS) entry which is preliminary data.</text>
</comment>
<dbReference type="InterPro" id="IPR019734">
    <property type="entry name" value="TPR_rpt"/>
</dbReference>
<proteinExistence type="predicted"/>
<reference evidence="2" key="1">
    <citation type="submission" date="2022-07" db="EMBL/GenBank/DDBJ databases">
        <title>Genome Sequence of Agrocybe chaxingu.</title>
        <authorList>
            <person name="Buettner E."/>
        </authorList>
    </citation>
    <scope>NUCLEOTIDE SEQUENCE</scope>
    <source>
        <strain evidence="2">MP-N11</strain>
    </source>
</reference>
<dbReference type="SUPFAM" id="SSF48452">
    <property type="entry name" value="TPR-like"/>
    <property type="match status" value="2"/>
</dbReference>
<organism evidence="2 3">
    <name type="scientific">Agrocybe chaxingu</name>
    <dbReference type="NCBI Taxonomy" id="84603"/>
    <lineage>
        <taxon>Eukaryota</taxon>
        <taxon>Fungi</taxon>
        <taxon>Dikarya</taxon>
        <taxon>Basidiomycota</taxon>
        <taxon>Agaricomycotina</taxon>
        <taxon>Agaricomycetes</taxon>
        <taxon>Agaricomycetidae</taxon>
        <taxon>Agaricales</taxon>
        <taxon>Agaricineae</taxon>
        <taxon>Strophariaceae</taxon>
        <taxon>Agrocybe</taxon>
    </lineage>
</organism>
<dbReference type="CDD" id="cd22150">
    <property type="entry name" value="F-box_CeFBXA-like"/>
    <property type="match status" value="1"/>
</dbReference>
<evidence type="ECO:0000313" key="3">
    <source>
        <dbReference type="Proteomes" id="UP001148786"/>
    </source>
</evidence>
<feature type="domain" description="F-box" evidence="1">
    <location>
        <begin position="1191"/>
        <end position="1240"/>
    </location>
</feature>
<dbReference type="InterPro" id="IPR036047">
    <property type="entry name" value="F-box-like_dom_sf"/>
</dbReference>
<dbReference type="EMBL" id="JANKHO010000188">
    <property type="protein sequence ID" value="KAJ3513617.1"/>
    <property type="molecule type" value="Genomic_DNA"/>
</dbReference>
<dbReference type="SUPFAM" id="SSF81383">
    <property type="entry name" value="F-box domain"/>
    <property type="match status" value="1"/>
</dbReference>
<dbReference type="SMART" id="SM00256">
    <property type="entry name" value="FBOX"/>
    <property type="match status" value="1"/>
</dbReference>
<sequence length="1787" mass="204198">MPPLLSTSTTAPEPLPAASPIVALRTALKGLVDTAENIFTSFSTNLREKTAKAASTALFKAVRELETFCNEHHDLLESSTAMRKLLGQVVQETEDLYRKCCEVSSPLPSASVISKLVQGLQSWRHQPPSVEEDIFKLVNHVNQCHMRFTSFTVKRVEKFLLAIAHSSIGQIIRAKGIIRPREEEDEEELRAEVTEGQLVQFMGSESTTKLSMASSRLTADLIADMYIRLQVKVINESLMDLSAIKFAKVEEHMEEYTRPFQPLMARSFDSIDPSALHDSVVTQALELQRILREGSTTMSIQEGAWEMVNLSIGLFNLNMFEEAANMGTWTVNLFRKLVEMDEKIYMPYLIHTLRHVTKYYQAVDNLDGAIDAIEESLRLSRKLVEQQPDAEELTVQLGGVLSTYAMMLGLKNHNEKGLEAINEATAVFERMSYRQRGIADVEGADDSAITTLSDKALCDYARALHQKSYTLQSLGQLEGAIDVEKKATQIMQSLCPLYPDSILETELAEMLYRLCHRDFRSVIPALQALFYAEECVMIYELFTEHDSKKYGNYLYSVYWEKATIHGLLDQTDEALKTWKKAADLAKRIIADQTFLADALYQACWSLRKLQRHDEAITIRLESIQTYHEIHKTASVVEANGHYDLAVDFQLAHRYPEALKSAEEALAQYKILAASNPDETKRVAQAQTLVSHIHCDASDLEFAYEASREAVRTYQSLTETRADHVEAYVRCLRIAVSIIYRLSHPEKSVGFGEEIIHEFKELIKDYPKDVGFALPEAMSTLSCILTDLKRPPEATAWILQLIEYFEGYEDRSADAVGRHINALIDYASIIDCQGHSERALEPIEKAIKLGLDFGVSDATLVSRTSGAMFRRAHLCCEVGRYADALEIANETLEFVRKNNPSLISDLVGTLQVCVMVNHYNHNEARAMEYAKEAVEVCRSEAMAKLVKEQIDDLCFLPNTLIDVSTCWWYLGEHAEAAKVAQEALDEITKLKPPKSALNPARWENTYFYALKQVCVTQFANGSMLDDKDILRVKVFSDERMKTNNGYTNQMAELLDTLQLYYCIHRRHEEGAKYGKELQDLRARLHNEFPELARQVERELGWRRGTSSWVNILAKLDLKCGHYQGELIQLRNGILRWRMSTLREVELHQQLEPCRNNDDNGARMSLVIPPKEQSKYLKNSKSSKKGKRRAGKLKYFVDLPLDIVYEIISHINPIDLLNLSRSSKDFRAFFLSRNTIALWRKVLRRMGDDMPPCPEDLTEPQYASLLFDTFCMACGTSRRFATSDFKMRLRFCTACRKMNTCHGHMEKNFYGDVATTAFKIIPSYDGYANRISASEPNFDANNHTESQTYFRPELQLAIQEIQTFWGLKAESPEEFKAFVRDRTLRATAVMNEGSAIQCWLSRYKESRSKEMADQRLTRIKEEMNKLGWEEQYFPSWRDSDLGDRRKWHRFMYQTKELTDRGWSLIRPKMTAIYERRRKEQLSKILPGQIKDHWIKYRSSHPPELRRRMPGWVEVEELPVIASFVSENYANLSKEAMASLMESIVKGTQDFFPSVELSLEKALVDEAQLVREMNKGPGVSLLTMAGCFFICDPADILHPAVIKAFPEVVEHLVDSNPFKPWSEICPKADPNLQFAVQDVLNALRLPVDVTRSDVLSLGNVVCSCSHPNYRGAVTFDQLVEHVYEEQRWYGLMKGRAVVSSAQSFCALRTEEDADWHMYYKHMRSRTPRDVGSLTNLKERFKFTRGANLMDSDNHLHSPTGLKDMLTLGGDLAFERDFGQWFRDLEEQVAG</sequence>
<keyword evidence="3" id="KW-1185">Reference proteome</keyword>
<dbReference type="InterPro" id="IPR011990">
    <property type="entry name" value="TPR-like_helical_dom_sf"/>
</dbReference>
<name>A0A9W8K5T6_9AGAR</name>
<dbReference type="Gene3D" id="1.25.40.10">
    <property type="entry name" value="Tetratricopeptide repeat domain"/>
    <property type="match status" value="3"/>
</dbReference>
<accession>A0A9W8K5T6</accession>
<gene>
    <name evidence="2" type="ORF">NLJ89_g2849</name>
</gene>